<keyword evidence="2" id="KW-1185">Reference proteome</keyword>
<dbReference type="Proteomes" id="UP000266673">
    <property type="component" value="Unassembled WGS sequence"/>
</dbReference>
<accession>A0A397U1Z1</accession>
<dbReference type="InterPro" id="IPR011990">
    <property type="entry name" value="TPR-like_helical_dom_sf"/>
</dbReference>
<organism evidence="1 2">
    <name type="scientific">Gigaspora rosea</name>
    <dbReference type="NCBI Taxonomy" id="44941"/>
    <lineage>
        <taxon>Eukaryota</taxon>
        <taxon>Fungi</taxon>
        <taxon>Fungi incertae sedis</taxon>
        <taxon>Mucoromycota</taxon>
        <taxon>Glomeromycotina</taxon>
        <taxon>Glomeromycetes</taxon>
        <taxon>Diversisporales</taxon>
        <taxon>Gigasporaceae</taxon>
        <taxon>Gigaspora</taxon>
    </lineage>
</organism>
<dbReference type="InterPro" id="IPR052945">
    <property type="entry name" value="Mitotic_Regulator"/>
</dbReference>
<dbReference type="Gene3D" id="1.25.40.10">
    <property type="entry name" value="Tetratricopeptide repeat domain"/>
    <property type="match status" value="1"/>
</dbReference>
<dbReference type="PANTHER" id="PTHR43628">
    <property type="entry name" value="ACTIVATOR OF C KINASE PROTEIN 1-RELATED"/>
    <property type="match status" value="1"/>
</dbReference>
<dbReference type="SMART" id="SM00671">
    <property type="entry name" value="SEL1"/>
    <property type="match status" value="1"/>
</dbReference>
<evidence type="ECO:0000313" key="1">
    <source>
        <dbReference type="EMBL" id="RIB01423.1"/>
    </source>
</evidence>
<reference evidence="1 2" key="1">
    <citation type="submission" date="2018-06" db="EMBL/GenBank/DDBJ databases">
        <title>Comparative genomics reveals the genomic features of Rhizophagus irregularis, R. cerebriforme, R. diaphanum and Gigaspora rosea, and their symbiotic lifestyle signature.</title>
        <authorList>
            <person name="Morin E."/>
            <person name="San Clemente H."/>
            <person name="Chen E.C.H."/>
            <person name="De La Providencia I."/>
            <person name="Hainaut M."/>
            <person name="Kuo A."/>
            <person name="Kohler A."/>
            <person name="Murat C."/>
            <person name="Tang N."/>
            <person name="Roy S."/>
            <person name="Loubradou J."/>
            <person name="Henrissat B."/>
            <person name="Grigoriev I.V."/>
            <person name="Corradi N."/>
            <person name="Roux C."/>
            <person name="Martin F.M."/>
        </authorList>
    </citation>
    <scope>NUCLEOTIDE SEQUENCE [LARGE SCALE GENOMIC DNA]</scope>
    <source>
        <strain evidence="1 2">DAOM 194757</strain>
    </source>
</reference>
<proteinExistence type="predicted"/>
<comment type="caution">
    <text evidence="1">The sequence shown here is derived from an EMBL/GenBank/DDBJ whole genome shotgun (WGS) entry which is preliminary data.</text>
</comment>
<dbReference type="InterPro" id="IPR006597">
    <property type="entry name" value="Sel1-like"/>
</dbReference>
<protein>
    <submittedName>
        <fullName evidence="1">Uncharacterized protein</fullName>
    </submittedName>
</protein>
<dbReference type="OrthoDB" id="2384430at2759"/>
<dbReference type="AlphaFoldDB" id="A0A397U1Z1"/>
<name>A0A397U1Z1_9GLOM</name>
<gene>
    <name evidence="1" type="ORF">C2G38_2230907</name>
</gene>
<sequence>MSGSEHALRKDVNKAFIYYQKSAEMNKPNGIYQVGYCYYLGIGVKIDMHKAFMYYLRSAETEKSRPDYSQLNLEELLLVAKVEIKDQRGDNITNVIGKTQDNFLNELSIKYFFDKVLALNGKKISLKEVENFQTTSAESINICFSINLFGG</sequence>
<dbReference type="SUPFAM" id="SSF81901">
    <property type="entry name" value="HCP-like"/>
    <property type="match status" value="1"/>
</dbReference>
<dbReference type="Pfam" id="PF08238">
    <property type="entry name" value="Sel1"/>
    <property type="match status" value="2"/>
</dbReference>
<dbReference type="PANTHER" id="PTHR43628:SF1">
    <property type="entry name" value="CHITIN SYNTHASE REGULATORY FACTOR 2-RELATED"/>
    <property type="match status" value="1"/>
</dbReference>
<dbReference type="EMBL" id="QKWP01003136">
    <property type="protein sequence ID" value="RIB01423.1"/>
    <property type="molecule type" value="Genomic_DNA"/>
</dbReference>
<evidence type="ECO:0000313" key="2">
    <source>
        <dbReference type="Proteomes" id="UP000266673"/>
    </source>
</evidence>